<evidence type="ECO:0000256" key="1">
    <source>
        <dbReference type="SAM" id="Phobius"/>
    </source>
</evidence>
<dbReference type="GO" id="GO:0005886">
    <property type="term" value="C:plasma membrane"/>
    <property type="evidence" value="ECO:0007669"/>
    <property type="project" value="TreeGrafter"/>
</dbReference>
<feature type="transmembrane region" description="Helical" evidence="1">
    <location>
        <begin position="671"/>
        <end position="692"/>
    </location>
</feature>
<feature type="transmembrane region" description="Helical" evidence="1">
    <location>
        <begin position="266"/>
        <end position="287"/>
    </location>
</feature>
<reference evidence="2 3" key="2">
    <citation type="submission" date="2019-09" db="EMBL/GenBank/DDBJ databases">
        <authorList>
            <person name="Mazur A."/>
        </authorList>
    </citation>
    <scope>NUCLEOTIDE SEQUENCE [LARGE SCALE GENOMIC DNA]</scope>
    <source>
        <strain evidence="2 3">3729k</strain>
    </source>
</reference>
<comment type="caution">
    <text evidence="2">The sequence shown here is derived from an EMBL/GenBank/DDBJ whole genome shotgun (WGS) entry which is preliminary data.</text>
</comment>
<keyword evidence="1" id="KW-0812">Transmembrane</keyword>
<evidence type="ECO:0000313" key="2">
    <source>
        <dbReference type="EMBL" id="KAA2286347.1"/>
    </source>
</evidence>
<keyword evidence="3" id="KW-1185">Reference proteome</keyword>
<dbReference type="InterPro" id="IPR050545">
    <property type="entry name" value="Mycobact_MmpL"/>
</dbReference>
<gene>
    <name evidence="2" type="ORF">F0415_00130</name>
</gene>
<protein>
    <recommendedName>
        <fullName evidence="4">Membrane transport protein MMPL domain-containing protein</fullName>
    </recommendedName>
</protein>
<organism evidence="2 3">
    <name type="scientific">Arenimonas fontis</name>
    <dbReference type="NCBI Taxonomy" id="2608255"/>
    <lineage>
        <taxon>Bacteria</taxon>
        <taxon>Pseudomonadati</taxon>
        <taxon>Pseudomonadota</taxon>
        <taxon>Gammaproteobacteria</taxon>
        <taxon>Lysobacterales</taxon>
        <taxon>Lysobacteraceae</taxon>
        <taxon>Arenimonas</taxon>
    </lineage>
</organism>
<name>A0A5B2ZE63_9GAMM</name>
<proteinExistence type="predicted"/>
<accession>A0A5B2ZE63</accession>
<dbReference type="PANTHER" id="PTHR33406">
    <property type="entry name" value="MEMBRANE PROTEIN MJ1562-RELATED"/>
    <property type="match status" value="1"/>
</dbReference>
<feature type="transmembrane region" description="Helical" evidence="1">
    <location>
        <begin position="360"/>
        <end position="379"/>
    </location>
</feature>
<feature type="transmembrane region" description="Helical" evidence="1">
    <location>
        <begin position="699"/>
        <end position="719"/>
    </location>
</feature>
<keyword evidence="1" id="KW-1133">Transmembrane helix</keyword>
<dbReference type="Gene3D" id="1.20.1640.10">
    <property type="entry name" value="Multidrug efflux transporter AcrB transmembrane domain"/>
    <property type="match status" value="2"/>
</dbReference>
<dbReference type="SUPFAM" id="SSF82866">
    <property type="entry name" value="Multidrug efflux transporter AcrB transmembrane domain"/>
    <property type="match status" value="2"/>
</dbReference>
<feature type="transmembrane region" description="Helical" evidence="1">
    <location>
        <begin position="647"/>
        <end position="665"/>
    </location>
</feature>
<feature type="transmembrane region" description="Helical" evidence="1">
    <location>
        <begin position="240"/>
        <end position="259"/>
    </location>
</feature>
<evidence type="ECO:0000313" key="3">
    <source>
        <dbReference type="Proteomes" id="UP000322165"/>
    </source>
</evidence>
<dbReference type="PANTHER" id="PTHR33406:SF13">
    <property type="entry name" value="MEMBRANE PROTEIN YDFJ"/>
    <property type="match status" value="1"/>
</dbReference>
<feature type="transmembrane region" description="Helical" evidence="1">
    <location>
        <begin position="620"/>
        <end position="640"/>
    </location>
</feature>
<dbReference type="AlphaFoldDB" id="A0A5B2ZE63"/>
<dbReference type="EMBL" id="VUOD01000001">
    <property type="protein sequence ID" value="KAA2286347.1"/>
    <property type="molecule type" value="Genomic_DNA"/>
</dbReference>
<dbReference type="Proteomes" id="UP000322165">
    <property type="component" value="Unassembled WGS sequence"/>
</dbReference>
<reference evidence="2 3" key="1">
    <citation type="submission" date="2019-09" db="EMBL/GenBank/DDBJ databases">
        <title>Arenimonas chukotkensis sp. nov., a bacterium isolated from Chukotka hot spring, Arctic region, Russia.</title>
        <authorList>
            <person name="Zayulina K.S."/>
            <person name="Prokofeva M.I."/>
            <person name="Elcheninov A.G."/>
            <person name="Novikov A."/>
            <person name="Kochetkova T.V."/>
            <person name="Kublanov I.V."/>
        </authorList>
    </citation>
    <scope>NUCLEOTIDE SEQUENCE [LARGE SCALE GENOMIC DNA]</scope>
    <source>
        <strain evidence="2 3">3729k</strain>
    </source>
</reference>
<feature type="transmembrane region" description="Helical" evidence="1">
    <location>
        <begin position="725"/>
        <end position="743"/>
    </location>
</feature>
<feature type="transmembrane region" description="Helical" evidence="1">
    <location>
        <begin position="334"/>
        <end position="354"/>
    </location>
</feature>
<evidence type="ECO:0008006" key="4">
    <source>
        <dbReference type="Google" id="ProtNLM"/>
    </source>
</evidence>
<sequence length="765" mass="82553">MAWLLLVAMLGWQQVGFWREGRLDSDVFALLPGSADPALQAATDALAEAASQQVVVLLRGGDWAATRAAAQAFLTHLREDGLLQPESTDAAKAIAALGVMAPYRRGLITEAQLRRLQATSPDTLADEALRRLYAPGASSGLLPWAEDPLDLWGEAWQARAGDIRRRDGLLSVPDSAGDWVLLRLRYSRPSFNLDGEPHLQRRLQAALDAATAASGMPVRMLRAGVPLHAEAAAVRAHQEISLIGLGSMAAVLLLVWLSFRSLRPLFMVALSLLVGVLCGLAATRLVFGQVHLLTLVFGATLIGVAEDYGIHYFASRQGQPGVPPRTLLRQLAPALLLALATSLLAYLALGIAPMPGLRQMALFSVAGLTGAFATVLLWFPWLDAGRPRQSPFARAIAESLHRWPRWPAGRRGWMLLALLLLPAAGGWLQLRSEDGLRALQASPPDLLADEREISQRLGLPSPAQFYLLRAADPQTLLQLEEALAGRLQAGVDEGHLRGWRAVSQLVPSIARQQRNERIVRELETALFERIRQRIGQAPGAPAPQGFWLLPEVALAAAPGEALRSQWLGRHDGAWVSLVLLEGLGQEGLARAAAAADGLEGVRWVDRSADFSAVLSRYRVLMQWLLLVGYAAVALSLWLRFRRKAWRVLAPTVLAAAISLGLLGWFGVPLQLFGVLAQLLLLGVGVDYGIFLVEHEDDPPAWLAVCLGAASTWLAFGLLALSATPALHGFGLTLLLGIGLVWLLSPCFRPAGLRTDTAPTLKGMPS</sequence>
<keyword evidence="1" id="KW-0472">Membrane</keyword>